<evidence type="ECO:0000256" key="2">
    <source>
        <dbReference type="SAM" id="SignalP"/>
    </source>
</evidence>
<reference evidence="4" key="1">
    <citation type="submission" date="2021-01" db="EMBL/GenBank/DDBJ databases">
        <title>Genome public.</title>
        <authorList>
            <person name="Liu C."/>
            <person name="Sun Q."/>
        </authorList>
    </citation>
    <scope>NUCLEOTIDE SEQUENCE [LARGE SCALE GENOMIC DNA]</scope>
    <source>
        <strain evidence="4">YIM B02556</strain>
    </source>
</reference>
<dbReference type="RefSeq" id="WP_200194061.1">
    <property type="nucleotide sequence ID" value="NZ_JAENHM010000044.1"/>
</dbReference>
<comment type="caution">
    <text evidence="3">The sequence shown here is derived from an EMBL/GenBank/DDBJ whole genome shotgun (WGS) entry which is preliminary data.</text>
</comment>
<evidence type="ECO:0000313" key="3">
    <source>
        <dbReference type="EMBL" id="MBK1838513.1"/>
    </source>
</evidence>
<keyword evidence="2" id="KW-0732">Signal</keyword>
<dbReference type="Proteomes" id="UP000652760">
    <property type="component" value="Unassembled WGS sequence"/>
</dbReference>
<sequence>MSRLPSSRLLALSLTLAAIATAPAFAAPPTLSYTRTTTLGPLILQPAPGIPKPPPCLTCGAPTLPGLTPGPVYGGDRALNPQPLPPKAIFR</sequence>
<dbReference type="EMBL" id="JAENHM010000044">
    <property type="protein sequence ID" value="MBK1838513.1"/>
    <property type="molecule type" value="Genomic_DNA"/>
</dbReference>
<evidence type="ECO:0000256" key="1">
    <source>
        <dbReference type="SAM" id="MobiDB-lite"/>
    </source>
</evidence>
<protein>
    <submittedName>
        <fullName evidence="3">Uncharacterized protein</fullName>
    </submittedName>
</protein>
<gene>
    <name evidence="3" type="ORF">JHL17_13920</name>
</gene>
<proteinExistence type="predicted"/>
<feature type="signal peptide" evidence="2">
    <location>
        <begin position="1"/>
        <end position="26"/>
    </location>
</feature>
<feature type="compositionally biased region" description="Pro residues" evidence="1">
    <location>
        <begin position="82"/>
        <end position="91"/>
    </location>
</feature>
<evidence type="ECO:0000313" key="4">
    <source>
        <dbReference type="Proteomes" id="UP000652760"/>
    </source>
</evidence>
<name>A0ABS1F556_9PROT</name>
<keyword evidence="4" id="KW-1185">Reference proteome</keyword>
<feature type="chain" id="PRO_5045322660" evidence="2">
    <location>
        <begin position="27"/>
        <end position="91"/>
    </location>
</feature>
<organism evidence="3 4">
    <name type="scientific">Azospirillum endophyticum</name>
    <dbReference type="NCBI Taxonomy" id="2800326"/>
    <lineage>
        <taxon>Bacteria</taxon>
        <taxon>Pseudomonadati</taxon>
        <taxon>Pseudomonadota</taxon>
        <taxon>Alphaproteobacteria</taxon>
        <taxon>Rhodospirillales</taxon>
        <taxon>Azospirillaceae</taxon>
        <taxon>Azospirillum</taxon>
    </lineage>
</organism>
<feature type="region of interest" description="Disordered" evidence="1">
    <location>
        <begin position="72"/>
        <end position="91"/>
    </location>
</feature>
<accession>A0ABS1F556</accession>